<dbReference type="InterPro" id="IPR051015">
    <property type="entry name" value="EvgA-like"/>
</dbReference>
<dbReference type="Proteomes" id="UP001176891">
    <property type="component" value="Unassembled WGS sequence"/>
</dbReference>
<keyword evidence="2" id="KW-0238">DNA-binding</keyword>
<feature type="domain" description="HTH luxR-type" evidence="4">
    <location>
        <begin position="141"/>
        <end position="206"/>
    </location>
</feature>
<dbReference type="InterPro" id="IPR000792">
    <property type="entry name" value="Tscrpt_reg_LuxR_C"/>
</dbReference>
<dbReference type="PANTHER" id="PTHR45566:SF1">
    <property type="entry name" value="HTH-TYPE TRANSCRIPTIONAL REGULATOR YHJB-RELATED"/>
    <property type="match status" value="1"/>
</dbReference>
<evidence type="ECO:0000256" key="3">
    <source>
        <dbReference type="PROSITE-ProRule" id="PRU00169"/>
    </source>
</evidence>
<reference evidence="6" key="1">
    <citation type="submission" date="2023-07" db="EMBL/GenBank/DDBJ databases">
        <title>Two novel species in the genus Flavivirga.</title>
        <authorList>
            <person name="Kwon K."/>
        </authorList>
    </citation>
    <scope>NUCLEOTIDE SEQUENCE</scope>
    <source>
        <strain evidence="6">KACC 14157</strain>
    </source>
</reference>
<gene>
    <name evidence="6" type="ORF">Q4Q39_13805</name>
</gene>
<dbReference type="InterPro" id="IPR011006">
    <property type="entry name" value="CheY-like_superfamily"/>
</dbReference>
<dbReference type="PANTHER" id="PTHR45566">
    <property type="entry name" value="HTH-TYPE TRANSCRIPTIONAL REGULATOR YHJB-RELATED"/>
    <property type="match status" value="1"/>
</dbReference>
<dbReference type="InterPro" id="IPR001789">
    <property type="entry name" value="Sig_transdc_resp-reg_receiver"/>
</dbReference>
<dbReference type="InterPro" id="IPR036388">
    <property type="entry name" value="WH-like_DNA-bd_sf"/>
</dbReference>
<name>A0ABT8X3G5_9FLAO</name>
<dbReference type="SUPFAM" id="SSF52172">
    <property type="entry name" value="CheY-like"/>
    <property type="match status" value="1"/>
</dbReference>
<evidence type="ECO:0000256" key="2">
    <source>
        <dbReference type="ARBA" id="ARBA00023125"/>
    </source>
</evidence>
<keyword evidence="7" id="KW-1185">Reference proteome</keyword>
<protein>
    <submittedName>
        <fullName evidence="6">Response regulator transcription factor</fullName>
    </submittedName>
</protein>
<evidence type="ECO:0000259" key="4">
    <source>
        <dbReference type="PROSITE" id="PS50043"/>
    </source>
</evidence>
<dbReference type="Gene3D" id="1.10.10.10">
    <property type="entry name" value="Winged helix-like DNA-binding domain superfamily/Winged helix DNA-binding domain"/>
    <property type="match status" value="1"/>
</dbReference>
<dbReference type="Gene3D" id="3.40.50.2300">
    <property type="match status" value="1"/>
</dbReference>
<comment type="caution">
    <text evidence="6">The sequence shown here is derived from an EMBL/GenBank/DDBJ whole genome shotgun (WGS) entry which is preliminary data.</text>
</comment>
<dbReference type="Pfam" id="PF00072">
    <property type="entry name" value="Response_reg"/>
    <property type="match status" value="1"/>
</dbReference>
<evidence type="ECO:0000313" key="7">
    <source>
        <dbReference type="Proteomes" id="UP001176891"/>
    </source>
</evidence>
<feature type="domain" description="Response regulatory" evidence="5">
    <location>
        <begin position="6"/>
        <end position="126"/>
    </location>
</feature>
<dbReference type="InterPro" id="IPR016032">
    <property type="entry name" value="Sig_transdc_resp-reg_C-effctor"/>
</dbReference>
<dbReference type="SMART" id="SM00448">
    <property type="entry name" value="REC"/>
    <property type="match status" value="1"/>
</dbReference>
<dbReference type="PROSITE" id="PS50110">
    <property type="entry name" value="RESPONSE_REGULATORY"/>
    <property type="match status" value="1"/>
</dbReference>
<dbReference type="PROSITE" id="PS50043">
    <property type="entry name" value="HTH_LUXR_2"/>
    <property type="match status" value="1"/>
</dbReference>
<dbReference type="EMBL" id="JAUOEM010000004">
    <property type="protein sequence ID" value="MDO5988483.1"/>
    <property type="molecule type" value="Genomic_DNA"/>
</dbReference>
<dbReference type="InterPro" id="IPR058245">
    <property type="entry name" value="NreC/VraR/RcsB-like_REC"/>
</dbReference>
<feature type="modified residue" description="4-aspartylphosphate" evidence="3">
    <location>
        <position position="58"/>
    </location>
</feature>
<dbReference type="CDD" id="cd17535">
    <property type="entry name" value="REC_NarL-like"/>
    <property type="match status" value="1"/>
</dbReference>
<dbReference type="SUPFAM" id="SSF46894">
    <property type="entry name" value="C-terminal effector domain of the bipartite response regulators"/>
    <property type="match status" value="1"/>
</dbReference>
<evidence type="ECO:0000313" key="6">
    <source>
        <dbReference type="EMBL" id="MDO5988483.1"/>
    </source>
</evidence>
<evidence type="ECO:0000259" key="5">
    <source>
        <dbReference type="PROSITE" id="PS50110"/>
    </source>
</evidence>
<dbReference type="SMART" id="SM00421">
    <property type="entry name" value="HTH_LUXR"/>
    <property type="match status" value="1"/>
</dbReference>
<keyword evidence="1 3" id="KW-0597">Phosphoprotein</keyword>
<sequence length="215" mass="24729">MTKKSTILIADDSVIFAQGLSTLLQQYPDIVKNVLKAKNFKETLQITKTEKIDILILDINFESEEYNGFTIAEKIKTLYPYIKIIILTQQAKIDNYEILFNDIGVDGYLDKQLSVDIAIEAISQIQEGKKYIDSTIKEMLEVGRWMNISSREKEVIEWLSKGYLQKEVADKLCLSIRTIEVHCRNMVKRIGAKNTAHLISIYTKYKGSNRERAPD</sequence>
<dbReference type="RefSeq" id="WP_303283097.1">
    <property type="nucleotide sequence ID" value="NZ_BAABCZ010000009.1"/>
</dbReference>
<evidence type="ECO:0000256" key="1">
    <source>
        <dbReference type="ARBA" id="ARBA00022553"/>
    </source>
</evidence>
<dbReference type="Pfam" id="PF00196">
    <property type="entry name" value="GerE"/>
    <property type="match status" value="1"/>
</dbReference>
<organism evidence="6 7">
    <name type="scientific">Flavivirga amylovorans</name>
    <dbReference type="NCBI Taxonomy" id="870486"/>
    <lineage>
        <taxon>Bacteria</taxon>
        <taxon>Pseudomonadati</taxon>
        <taxon>Bacteroidota</taxon>
        <taxon>Flavobacteriia</taxon>
        <taxon>Flavobacteriales</taxon>
        <taxon>Flavobacteriaceae</taxon>
        <taxon>Flavivirga</taxon>
    </lineage>
</organism>
<dbReference type="CDD" id="cd06170">
    <property type="entry name" value="LuxR_C_like"/>
    <property type="match status" value="1"/>
</dbReference>
<dbReference type="PRINTS" id="PR00038">
    <property type="entry name" value="HTHLUXR"/>
</dbReference>
<proteinExistence type="predicted"/>
<accession>A0ABT8X3G5</accession>